<keyword evidence="2" id="KW-0812">Transmembrane</keyword>
<keyword evidence="2" id="KW-1133">Transmembrane helix</keyword>
<dbReference type="Proteomes" id="UP000018211">
    <property type="component" value="Unassembled WGS sequence"/>
</dbReference>
<dbReference type="InterPro" id="IPR008523">
    <property type="entry name" value="DUF805"/>
</dbReference>
<name>A0AAV2VP89_9VIBR</name>
<feature type="transmembrane region" description="Helical" evidence="2">
    <location>
        <begin position="94"/>
        <end position="115"/>
    </location>
</feature>
<evidence type="ECO:0000313" key="3">
    <source>
        <dbReference type="EMBL" id="CCO46501.1"/>
    </source>
</evidence>
<evidence type="ECO:0008006" key="5">
    <source>
        <dbReference type="Google" id="ProtNLM"/>
    </source>
</evidence>
<feature type="transmembrane region" description="Helical" evidence="2">
    <location>
        <begin position="70"/>
        <end position="87"/>
    </location>
</feature>
<feature type="transmembrane region" description="Helical" evidence="2">
    <location>
        <begin position="23"/>
        <end position="50"/>
    </location>
</feature>
<feature type="region of interest" description="Disordered" evidence="1">
    <location>
        <begin position="122"/>
        <end position="144"/>
    </location>
</feature>
<gene>
    <name evidence="3" type="ORF">VIBNISOn1_180007</name>
</gene>
<dbReference type="RefSeq" id="WP_004408423.1">
    <property type="nucleotide sequence ID" value="NZ_LK391965.1"/>
</dbReference>
<keyword evidence="2" id="KW-0472">Membrane</keyword>
<reference evidence="3 4" key="1">
    <citation type="journal article" date="2013" name="ISME J.">
        <title>Comparative genomics of pathogenic lineages of Vibrio nigripulchritudo identifies virulence-associated traits.</title>
        <authorList>
            <person name="Goudenege D."/>
            <person name="Labreuche Y."/>
            <person name="Krin E."/>
            <person name="Ansquer D."/>
            <person name="Mangenot S."/>
            <person name="Calteau A."/>
            <person name="Medigue C."/>
            <person name="Mazel D."/>
            <person name="Polz M.F."/>
            <person name="Le Roux F."/>
        </authorList>
    </citation>
    <scope>NUCLEOTIDE SEQUENCE [LARGE SCALE GENOMIC DNA]</scope>
    <source>
        <strain evidence="3 4">SOn1</strain>
    </source>
</reference>
<protein>
    <recommendedName>
        <fullName evidence="5">DUF805 domain-containing protein</fullName>
    </recommendedName>
</protein>
<dbReference type="PANTHER" id="PTHR34980">
    <property type="entry name" value="INNER MEMBRANE PROTEIN-RELATED-RELATED"/>
    <property type="match status" value="1"/>
</dbReference>
<dbReference type="PANTHER" id="PTHR34980:SF2">
    <property type="entry name" value="INNER MEMBRANE PROTEIN YHAH-RELATED"/>
    <property type="match status" value="1"/>
</dbReference>
<dbReference type="AlphaFoldDB" id="A0AAV2VP89"/>
<accession>A0AAV2VP89</accession>
<sequence length="144" mass="15833">MNEFIKAWQLAFEFKGRSRRKDYWMFLLINFILNMVVSFIPLINVVYPLMALVPQIGLGIRRLHDIGKSGWWMASPFAGVPVVLFGMSLSSEAIILFGGAMVAAASIMLLVFSVMDSQAGTNQYGPNPKENPSSGDSDQGTIVA</sequence>
<evidence type="ECO:0000256" key="2">
    <source>
        <dbReference type="SAM" id="Phobius"/>
    </source>
</evidence>
<dbReference type="Pfam" id="PF05656">
    <property type="entry name" value="DUF805"/>
    <property type="match status" value="1"/>
</dbReference>
<evidence type="ECO:0000313" key="4">
    <source>
        <dbReference type="Proteomes" id="UP000018211"/>
    </source>
</evidence>
<dbReference type="EMBL" id="CAOF01000090">
    <property type="protein sequence ID" value="CCO46501.1"/>
    <property type="molecule type" value="Genomic_DNA"/>
</dbReference>
<organism evidence="3 4">
    <name type="scientific">Vibrio nigripulchritudo SOn1</name>
    <dbReference type="NCBI Taxonomy" id="1238450"/>
    <lineage>
        <taxon>Bacteria</taxon>
        <taxon>Pseudomonadati</taxon>
        <taxon>Pseudomonadota</taxon>
        <taxon>Gammaproteobacteria</taxon>
        <taxon>Vibrionales</taxon>
        <taxon>Vibrionaceae</taxon>
        <taxon>Vibrio</taxon>
    </lineage>
</organism>
<proteinExistence type="predicted"/>
<evidence type="ECO:0000256" key="1">
    <source>
        <dbReference type="SAM" id="MobiDB-lite"/>
    </source>
</evidence>
<dbReference type="GO" id="GO:0005886">
    <property type="term" value="C:plasma membrane"/>
    <property type="evidence" value="ECO:0007669"/>
    <property type="project" value="TreeGrafter"/>
</dbReference>
<comment type="caution">
    <text evidence="3">The sequence shown here is derived from an EMBL/GenBank/DDBJ whole genome shotgun (WGS) entry which is preliminary data.</text>
</comment>